<dbReference type="PANTHER" id="PTHR22916:SF3">
    <property type="entry name" value="UDP-GLCNAC:BETAGAL BETA-1,3-N-ACETYLGLUCOSAMINYLTRANSFERASE-LIKE PROTEIN 1"/>
    <property type="match status" value="1"/>
</dbReference>
<name>A0A0K0DD40_ANGCA</name>
<protein>
    <submittedName>
        <fullName evidence="2">Glyco_trans_2-like domain-containing protein</fullName>
    </submittedName>
</protein>
<dbReference type="InterPro" id="IPR029044">
    <property type="entry name" value="Nucleotide-diphossugar_trans"/>
</dbReference>
<dbReference type="SUPFAM" id="SSF53448">
    <property type="entry name" value="Nucleotide-diphospho-sugar transferases"/>
    <property type="match status" value="1"/>
</dbReference>
<keyword evidence="1" id="KW-1185">Reference proteome</keyword>
<dbReference type="WBParaSite" id="ACAC_0000857701-mRNA-1">
    <property type="protein sequence ID" value="ACAC_0000857701-mRNA-1"/>
    <property type="gene ID" value="ACAC_0000857701"/>
</dbReference>
<reference evidence="1" key="1">
    <citation type="submission" date="2012-09" db="EMBL/GenBank/DDBJ databases">
        <authorList>
            <person name="Martin A.A."/>
        </authorList>
    </citation>
    <scope>NUCLEOTIDE SEQUENCE</scope>
</reference>
<reference evidence="2" key="2">
    <citation type="submission" date="2017-02" db="UniProtKB">
        <authorList>
            <consortium name="WormBaseParasite"/>
        </authorList>
    </citation>
    <scope>IDENTIFICATION</scope>
</reference>
<dbReference type="Gene3D" id="3.90.550.10">
    <property type="entry name" value="Spore Coat Polysaccharide Biosynthesis Protein SpsA, Chain A"/>
    <property type="match status" value="1"/>
</dbReference>
<organism evidence="1 2">
    <name type="scientific">Angiostrongylus cantonensis</name>
    <name type="common">Rat lungworm</name>
    <dbReference type="NCBI Taxonomy" id="6313"/>
    <lineage>
        <taxon>Eukaryota</taxon>
        <taxon>Metazoa</taxon>
        <taxon>Ecdysozoa</taxon>
        <taxon>Nematoda</taxon>
        <taxon>Chromadorea</taxon>
        <taxon>Rhabditida</taxon>
        <taxon>Rhabditina</taxon>
        <taxon>Rhabditomorpha</taxon>
        <taxon>Strongyloidea</taxon>
        <taxon>Metastrongylidae</taxon>
        <taxon>Angiostrongylus</taxon>
    </lineage>
</organism>
<dbReference type="GO" id="GO:0016757">
    <property type="term" value="F:glycosyltransferase activity"/>
    <property type="evidence" value="ECO:0007669"/>
    <property type="project" value="UniProtKB-ARBA"/>
</dbReference>
<dbReference type="AlphaFoldDB" id="A0A0K0DD40"/>
<dbReference type="PANTHER" id="PTHR22916">
    <property type="entry name" value="GLYCOSYLTRANSFERASE"/>
    <property type="match status" value="1"/>
</dbReference>
<sequence length="265" mass="30951">MSTGRFICFCDADDIPVCTRIQEQYIRATSFPENSLVFVGSNFRRTPYESTPRYTKWANELSCDKLTLQVFTSHGPTLVAPTWFISRDLFTQLNGFKEDVTEGYPEDLEFFYRALDVENVCFTKIDRPLVIYRYHPGSASFRITENVIRKLRLSRFCSTVLPKWETVTIWNAGKQGKCFFRSLAEAEKKRVVAFCDVDKKKIRRRCYEEYDARTRLVKWKVPIIHINAAQPPVVICVKLDMTGGQLERFVSEFGWEEGRDFVYFG</sequence>
<dbReference type="STRING" id="6313.A0A0K0DD40"/>
<evidence type="ECO:0000313" key="1">
    <source>
        <dbReference type="Proteomes" id="UP000035642"/>
    </source>
</evidence>
<dbReference type="Proteomes" id="UP000035642">
    <property type="component" value="Unassembled WGS sequence"/>
</dbReference>
<proteinExistence type="predicted"/>
<evidence type="ECO:0000313" key="2">
    <source>
        <dbReference type="WBParaSite" id="ACAC_0000857701-mRNA-1"/>
    </source>
</evidence>
<accession>A0A0K0DD40</accession>